<evidence type="ECO:0000256" key="10">
    <source>
        <dbReference type="ARBA" id="ARBA00023204"/>
    </source>
</evidence>
<gene>
    <name evidence="12" type="primary">lexA</name>
    <name evidence="16" type="ORF">A3D77_05620</name>
</gene>
<dbReference type="InterPro" id="IPR006197">
    <property type="entry name" value="Peptidase_S24_LexA"/>
</dbReference>
<evidence type="ECO:0000256" key="6">
    <source>
        <dbReference type="ARBA" id="ARBA00022813"/>
    </source>
</evidence>
<feature type="active site" description="For autocatalytic cleavage activity" evidence="12">
    <location>
        <position position="167"/>
    </location>
</feature>
<name>A0A1F5ZY37_9BACT</name>
<evidence type="ECO:0000256" key="13">
    <source>
        <dbReference type="RuleBase" id="RU003991"/>
    </source>
</evidence>
<keyword evidence="4 12" id="KW-0227">DNA damage</keyword>
<dbReference type="PRINTS" id="PR00726">
    <property type="entry name" value="LEXASERPTASE"/>
</dbReference>
<dbReference type="GO" id="GO:0004252">
    <property type="term" value="F:serine-type endopeptidase activity"/>
    <property type="evidence" value="ECO:0007669"/>
    <property type="project" value="UniProtKB-UniRule"/>
</dbReference>
<evidence type="ECO:0000256" key="4">
    <source>
        <dbReference type="ARBA" id="ARBA00022763"/>
    </source>
</evidence>
<dbReference type="Pfam" id="PF00717">
    <property type="entry name" value="Peptidase_S24"/>
    <property type="match status" value="1"/>
</dbReference>
<comment type="caution">
    <text evidence="16">The sequence shown here is derived from an EMBL/GenBank/DDBJ whole genome shotgun (WGS) entry which is preliminary data.</text>
</comment>
<keyword evidence="11 12" id="KW-0742">SOS response</keyword>
<dbReference type="InterPro" id="IPR036388">
    <property type="entry name" value="WH-like_DNA-bd_sf"/>
</dbReference>
<dbReference type="Proteomes" id="UP000176923">
    <property type="component" value="Unassembled WGS sequence"/>
</dbReference>
<dbReference type="InterPro" id="IPR006200">
    <property type="entry name" value="LexA"/>
</dbReference>
<dbReference type="GO" id="GO:0045892">
    <property type="term" value="P:negative regulation of DNA-templated transcription"/>
    <property type="evidence" value="ECO:0007669"/>
    <property type="project" value="UniProtKB-UniRule"/>
</dbReference>
<accession>A0A1F5ZY37</accession>
<evidence type="ECO:0000259" key="14">
    <source>
        <dbReference type="Pfam" id="PF00717"/>
    </source>
</evidence>
<dbReference type="PANTHER" id="PTHR33516">
    <property type="entry name" value="LEXA REPRESSOR"/>
    <property type="match status" value="1"/>
</dbReference>
<dbReference type="GO" id="GO:0006508">
    <property type="term" value="P:proteolysis"/>
    <property type="evidence" value="ECO:0007669"/>
    <property type="project" value="InterPro"/>
</dbReference>
<keyword evidence="2 12" id="KW-0678">Repressor</keyword>
<dbReference type="AlphaFoldDB" id="A0A1F5ZY37"/>
<evidence type="ECO:0000313" key="17">
    <source>
        <dbReference type="Proteomes" id="UP000176923"/>
    </source>
</evidence>
<sequence>MAHVLYPKERQVLEFIAQYIQRHGYAPILSEIADGIGVNAVSTVHEHVMNLVHKNFIKKTPGFERGMELVMENVRERAANTSVELPVLGFIAAGAPLEPHTDPNLYMSVPATFISGKKPGFILQVKGTSMIEEGILDGDYVVIQHQQDAQNGDIVVAVLPNGLATLKKIYFEKDRIKLAPANSTMSPIYAISVKVQGKVVGIFRKYTS</sequence>
<evidence type="ECO:0000256" key="3">
    <source>
        <dbReference type="ARBA" id="ARBA00022705"/>
    </source>
</evidence>
<protein>
    <recommendedName>
        <fullName evidence="12">LexA repressor</fullName>
        <ecNumber evidence="12">3.4.21.88</ecNumber>
    </recommendedName>
</protein>
<reference evidence="16 17" key="1">
    <citation type="journal article" date="2016" name="Nat. Commun.">
        <title>Thousands of microbial genomes shed light on interconnected biogeochemical processes in an aquifer system.</title>
        <authorList>
            <person name="Anantharaman K."/>
            <person name="Brown C.T."/>
            <person name="Hug L.A."/>
            <person name="Sharon I."/>
            <person name="Castelle C.J."/>
            <person name="Probst A.J."/>
            <person name="Thomas B.C."/>
            <person name="Singh A."/>
            <person name="Wilkins M.J."/>
            <person name="Karaoz U."/>
            <person name="Brodie E.L."/>
            <person name="Williams K.H."/>
            <person name="Hubbard S.S."/>
            <person name="Banfield J.F."/>
        </authorList>
    </citation>
    <scope>NUCLEOTIDE SEQUENCE [LARGE SCALE GENOMIC DNA]</scope>
</reference>
<dbReference type="HAMAP" id="MF_00015">
    <property type="entry name" value="LexA"/>
    <property type="match status" value="1"/>
</dbReference>
<dbReference type="InterPro" id="IPR050077">
    <property type="entry name" value="LexA_repressor"/>
</dbReference>
<dbReference type="EMBL" id="MFJL01000003">
    <property type="protein sequence ID" value="OGG17072.1"/>
    <property type="molecule type" value="Genomic_DNA"/>
</dbReference>
<dbReference type="GO" id="GO:0006281">
    <property type="term" value="P:DNA repair"/>
    <property type="evidence" value="ECO:0007669"/>
    <property type="project" value="UniProtKB-UniRule"/>
</dbReference>
<comment type="subunit">
    <text evidence="12">Homodimer.</text>
</comment>
<keyword evidence="5 12" id="KW-0378">Hydrolase</keyword>
<dbReference type="InterPro" id="IPR015927">
    <property type="entry name" value="Peptidase_S24_S26A/B/C"/>
</dbReference>
<keyword evidence="8 12" id="KW-0238">DNA-binding</keyword>
<comment type="function">
    <text evidence="12">Represses a number of genes involved in the response to DNA damage (SOS response), including recA and lexA. In the presence of single-stranded DNA, RecA interacts with LexA causing an autocatalytic cleavage which disrupts the DNA-binding part of LexA, leading to derepression of the SOS regulon and eventually DNA repair.</text>
</comment>
<dbReference type="STRING" id="1798382.A3D77_05620"/>
<feature type="active site" description="For autocatalytic cleavage activity" evidence="12">
    <location>
        <position position="129"/>
    </location>
</feature>
<feature type="site" description="Cleavage; by autolysis" evidence="12">
    <location>
        <begin position="93"/>
        <end position="94"/>
    </location>
</feature>
<evidence type="ECO:0000259" key="15">
    <source>
        <dbReference type="Pfam" id="PF01726"/>
    </source>
</evidence>
<feature type="DNA-binding region" description="H-T-H motif" evidence="12">
    <location>
        <begin position="29"/>
        <end position="49"/>
    </location>
</feature>
<dbReference type="InterPro" id="IPR039418">
    <property type="entry name" value="LexA-like"/>
</dbReference>
<dbReference type="Gene3D" id="2.10.109.10">
    <property type="entry name" value="Umud Fragment, subunit A"/>
    <property type="match status" value="1"/>
</dbReference>
<evidence type="ECO:0000256" key="1">
    <source>
        <dbReference type="ARBA" id="ARBA00007484"/>
    </source>
</evidence>
<dbReference type="GO" id="GO:0003677">
    <property type="term" value="F:DNA binding"/>
    <property type="evidence" value="ECO:0007669"/>
    <property type="project" value="UniProtKB-UniRule"/>
</dbReference>
<evidence type="ECO:0000256" key="2">
    <source>
        <dbReference type="ARBA" id="ARBA00022491"/>
    </source>
</evidence>
<evidence type="ECO:0000256" key="9">
    <source>
        <dbReference type="ARBA" id="ARBA00023163"/>
    </source>
</evidence>
<keyword evidence="6 12" id="KW-0068">Autocatalytic cleavage</keyword>
<evidence type="ECO:0000256" key="8">
    <source>
        <dbReference type="ARBA" id="ARBA00023125"/>
    </source>
</evidence>
<dbReference type="GO" id="GO:0009432">
    <property type="term" value="P:SOS response"/>
    <property type="evidence" value="ECO:0007669"/>
    <property type="project" value="UniProtKB-UniRule"/>
</dbReference>
<dbReference type="InterPro" id="IPR036286">
    <property type="entry name" value="LexA/Signal_pep-like_sf"/>
</dbReference>
<keyword evidence="10 12" id="KW-0234">DNA repair</keyword>
<evidence type="ECO:0000256" key="11">
    <source>
        <dbReference type="ARBA" id="ARBA00023236"/>
    </source>
</evidence>
<dbReference type="Gene3D" id="1.10.10.10">
    <property type="entry name" value="Winged helix-like DNA-binding domain superfamily/Winged helix DNA-binding domain"/>
    <property type="match status" value="1"/>
</dbReference>
<dbReference type="InterPro" id="IPR036390">
    <property type="entry name" value="WH_DNA-bd_sf"/>
</dbReference>
<keyword evidence="3 12" id="KW-0235">DNA replication</keyword>
<dbReference type="GO" id="GO:0006260">
    <property type="term" value="P:DNA replication"/>
    <property type="evidence" value="ECO:0007669"/>
    <property type="project" value="UniProtKB-UniRule"/>
</dbReference>
<evidence type="ECO:0000256" key="7">
    <source>
        <dbReference type="ARBA" id="ARBA00023015"/>
    </source>
</evidence>
<dbReference type="NCBIfam" id="TIGR00498">
    <property type="entry name" value="lexA"/>
    <property type="match status" value="1"/>
</dbReference>
<feature type="domain" description="LexA repressor DNA-binding" evidence="15">
    <location>
        <begin position="7"/>
        <end position="66"/>
    </location>
</feature>
<evidence type="ECO:0000313" key="16">
    <source>
        <dbReference type="EMBL" id="OGG17072.1"/>
    </source>
</evidence>
<keyword evidence="7 12" id="KW-0805">Transcription regulation</keyword>
<comment type="similarity">
    <text evidence="1 12 13">Belongs to the peptidase S24 family.</text>
</comment>
<dbReference type="EC" id="3.4.21.88" evidence="12"/>
<dbReference type="Pfam" id="PF01726">
    <property type="entry name" value="LexA_DNA_bind"/>
    <property type="match status" value="1"/>
</dbReference>
<evidence type="ECO:0000256" key="5">
    <source>
        <dbReference type="ARBA" id="ARBA00022801"/>
    </source>
</evidence>
<keyword evidence="9 12" id="KW-0804">Transcription</keyword>
<proteinExistence type="inferred from homology"/>
<dbReference type="CDD" id="cd06529">
    <property type="entry name" value="S24_LexA-like"/>
    <property type="match status" value="1"/>
</dbReference>
<dbReference type="PANTHER" id="PTHR33516:SF2">
    <property type="entry name" value="LEXA REPRESSOR-RELATED"/>
    <property type="match status" value="1"/>
</dbReference>
<feature type="domain" description="Peptidase S24/S26A/S26B/S26C" evidence="14">
    <location>
        <begin position="86"/>
        <end position="200"/>
    </location>
</feature>
<dbReference type="SUPFAM" id="SSF46785">
    <property type="entry name" value="Winged helix' DNA-binding domain"/>
    <property type="match status" value="1"/>
</dbReference>
<organism evidence="16 17">
    <name type="scientific">Candidatus Gottesmanbacteria bacterium RIFCSPHIGHO2_02_FULL_39_11</name>
    <dbReference type="NCBI Taxonomy" id="1798382"/>
    <lineage>
        <taxon>Bacteria</taxon>
        <taxon>Candidatus Gottesmaniibacteriota</taxon>
    </lineage>
</organism>
<dbReference type="InterPro" id="IPR006199">
    <property type="entry name" value="LexA_DNA-bd_dom"/>
</dbReference>
<evidence type="ECO:0000256" key="12">
    <source>
        <dbReference type="HAMAP-Rule" id="MF_00015"/>
    </source>
</evidence>
<dbReference type="SUPFAM" id="SSF51306">
    <property type="entry name" value="LexA/Signal peptidase"/>
    <property type="match status" value="1"/>
</dbReference>
<comment type="catalytic activity">
    <reaction evidence="12">
        <text>Hydrolysis of Ala-|-Gly bond in repressor LexA.</text>
        <dbReference type="EC" id="3.4.21.88"/>
    </reaction>
</comment>